<evidence type="ECO:0000256" key="13">
    <source>
        <dbReference type="ARBA" id="ARBA00023209"/>
    </source>
</evidence>
<evidence type="ECO:0000256" key="2">
    <source>
        <dbReference type="ARBA" id="ARBA00005042"/>
    </source>
</evidence>
<dbReference type="RefSeq" id="WP_035546979.1">
    <property type="nucleotide sequence ID" value="NZ_AWFH01000001.1"/>
</dbReference>
<dbReference type="GO" id="GO:0046474">
    <property type="term" value="P:glycerophospholipid biosynthetic process"/>
    <property type="evidence" value="ECO:0007669"/>
    <property type="project" value="TreeGrafter"/>
</dbReference>
<comment type="caution">
    <text evidence="19">The sequence shown here is derived from an EMBL/GenBank/DDBJ whole genome shotgun (WGS) entry which is preliminary data.</text>
</comment>
<dbReference type="STRING" id="1280948.HY36_00855"/>
<accession>A0A059EBR5</accession>
<dbReference type="PIRSF" id="PIRSF000847">
    <property type="entry name" value="Phos_ph_gly_syn"/>
    <property type="match status" value="1"/>
</dbReference>
<evidence type="ECO:0000313" key="21">
    <source>
        <dbReference type="Proteomes" id="UP000259173"/>
    </source>
</evidence>
<comment type="pathway">
    <text evidence="3">Lipid metabolism.</text>
</comment>
<dbReference type="EMBL" id="DMBR01000226">
    <property type="protein sequence ID" value="HAE94394.1"/>
    <property type="molecule type" value="Genomic_DNA"/>
</dbReference>
<dbReference type="EC" id="2.7.8.5" evidence="5"/>
<evidence type="ECO:0000256" key="5">
    <source>
        <dbReference type="ARBA" id="ARBA00013170"/>
    </source>
</evidence>
<reference evidence="19 20" key="1">
    <citation type="journal article" date="2014" name="Antonie Van Leeuwenhoek">
        <title>Hyphomonas beringensis sp. nov. and Hyphomonas chukchiensis sp. nov., isolated from surface seawater of the Bering Sea and Chukchi Sea.</title>
        <authorList>
            <person name="Li C."/>
            <person name="Lai Q."/>
            <person name="Li G."/>
            <person name="Dong C."/>
            <person name="Wang J."/>
            <person name="Liao Y."/>
            <person name="Shao Z."/>
        </authorList>
    </citation>
    <scope>NUCLEOTIDE SEQUENCE [LARGE SCALE GENOMIC DNA]</scope>
    <source>
        <strain evidence="19 20">22II1-22F38</strain>
    </source>
</reference>
<keyword evidence="9 17" id="KW-0812">Transmembrane</keyword>
<evidence type="ECO:0000256" key="3">
    <source>
        <dbReference type="ARBA" id="ARBA00005189"/>
    </source>
</evidence>
<evidence type="ECO:0000256" key="8">
    <source>
        <dbReference type="ARBA" id="ARBA00022679"/>
    </source>
</evidence>
<evidence type="ECO:0000256" key="10">
    <source>
        <dbReference type="ARBA" id="ARBA00022989"/>
    </source>
</evidence>
<dbReference type="Pfam" id="PF01066">
    <property type="entry name" value="CDP-OH_P_transf"/>
    <property type="match status" value="1"/>
</dbReference>
<feature type="transmembrane region" description="Helical" evidence="17">
    <location>
        <begin position="86"/>
        <end position="105"/>
    </location>
</feature>
<evidence type="ECO:0000256" key="4">
    <source>
        <dbReference type="ARBA" id="ARBA00010441"/>
    </source>
</evidence>
<evidence type="ECO:0000256" key="9">
    <source>
        <dbReference type="ARBA" id="ARBA00022692"/>
    </source>
</evidence>
<evidence type="ECO:0000256" key="16">
    <source>
        <dbReference type="RuleBase" id="RU003750"/>
    </source>
</evidence>
<comment type="catalytic activity">
    <reaction evidence="15">
        <text>a CDP-1,2-diacyl-sn-glycerol + sn-glycerol 3-phosphate = a 1,2-diacyl-sn-glycero-3-phospho-(1'-sn-glycero-3'-phosphate) + CMP + H(+)</text>
        <dbReference type="Rhea" id="RHEA:12593"/>
        <dbReference type="ChEBI" id="CHEBI:15378"/>
        <dbReference type="ChEBI" id="CHEBI:57597"/>
        <dbReference type="ChEBI" id="CHEBI:58332"/>
        <dbReference type="ChEBI" id="CHEBI:60110"/>
        <dbReference type="ChEBI" id="CHEBI:60377"/>
        <dbReference type="EC" id="2.7.8.5"/>
    </reaction>
</comment>
<dbReference type="GeneID" id="92499916"/>
<dbReference type="AlphaFoldDB" id="A0A059EBR5"/>
<dbReference type="Gene3D" id="1.20.120.1760">
    <property type="match status" value="1"/>
</dbReference>
<dbReference type="GO" id="GO:0008444">
    <property type="term" value="F:CDP-diacylglycerol-glycerol-3-phosphate 3-phosphatidyltransferase activity"/>
    <property type="evidence" value="ECO:0007669"/>
    <property type="project" value="UniProtKB-EC"/>
</dbReference>
<name>A0A059EBR5_9PROT</name>
<feature type="transmembrane region" description="Helical" evidence="17">
    <location>
        <begin position="111"/>
        <end position="130"/>
    </location>
</feature>
<gene>
    <name evidence="18" type="ORF">DCG65_07525</name>
    <name evidence="19" type="ORF">HY36_00855</name>
</gene>
<dbReference type="InterPro" id="IPR050324">
    <property type="entry name" value="CDP-alcohol_PTase-I"/>
</dbReference>
<keyword evidence="8 16" id="KW-0808">Transferase</keyword>
<reference evidence="18 21" key="2">
    <citation type="journal article" date="2018" name="Nat. Biotechnol.">
        <title>A standardized bacterial taxonomy based on genome phylogeny substantially revises the tree of life.</title>
        <authorList>
            <person name="Parks D.H."/>
            <person name="Chuvochina M."/>
            <person name="Waite D.W."/>
            <person name="Rinke C."/>
            <person name="Skarshewski A."/>
            <person name="Chaumeil P.A."/>
            <person name="Hugenholtz P."/>
        </authorList>
    </citation>
    <scope>NUCLEOTIDE SEQUENCE [LARGE SCALE GENOMIC DNA]</scope>
    <source>
        <strain evidence="18">UBA8557</strain>
    </source>
</reference>
<evidence type="ECO:0000313" key="20">
    <source>
        <dbReference type="Proteomes" id="UP000024547"/>
    </source>
</evidence>
<comment type="subcellular location">
    <subcellularLocation>
        <location evidence="1">Membrane</location>
        <topology evidence="1">Multi-pass membrane protein</topology>
    </subcellularLocation>
</comment>
<keyword evidence="11" id="KW-0443">Lipid metabolism</keyword>
<dbReference type="Proteomes" id="UP000024547">
    <property type="component" value="Unassembled WGS sequence"/>
</dbReference>
<proteinExistence type="inferred from homology"/>
<dbReference type="PATRIC" id="fig|1280948.3.peg.164"/>
<dbReference type="GO" id="GO:0016020">
    <property type="term" value="C:membrane"/>
    <property type="evidence" value="ECO:0007669"/>
    <property type="project" value="UniProtKB-SubCell"/>
</dbReference>
<keyword evidence="20" id="KW-1185">Reference proteome</keyword>
<comment type="pathway">
    <text evidence="2">Phospholipid metabolism; phosphatidylglycerol biosynthesis; phosphatidylglycerol from CDP-diacylglycerol: step 1/2.</text>
</comment>
<evidence type="ECO:0000256" key="6">
    <source>
        <dbReference type="ARBA" id="ARBA00014944"/>
    </source>
</evidence>
<dbReference type="Proteomes" id="UP000259173">
    <property type="component" value="Unassembled WGS sequence"/>
</dbReference>
<evidence type="ECO:0000256" key="7">
    <source>
        <dbReference type="ARBA" id="ARBA00022516"/>
    </source>
</evidence>
<dbReference type="InterPro" id="IPR004570">
    <property type="entry name" value="Phosphatidylglycerol_P_synth"/>
</dbReference>
<keyword evidence="7" id="KW-0444">Lipid biosynthesis</keyword>
<evidence type="ECO:0000256" key="17">
    <source>
        <dbReference type="SAM" id="Phobius"/>
    </source>
</evidence>
<evidence type="ECO:0000256" key="11">
    <source>
        <dbReference type="ARBA" id="ARBA00023098"/>
    </source>
</evidence>
<keyword evidence="13" id="KW-0594">Phospholipid biosynthesis</keyword>
<dbReference type="EMBL" id="AWFH01000001">
    <property type="protein sequence ID" value="KCZ64952.1"/>
    <property type="molecule type" value="Genomic_DNA"/>
</dbReference>
<evidence type="ECO:0000313" key="19">
    <source>
        <dbReference type="EMBL" id="KCZ64952.1"/>
    </source>
</evidence>
<evidence type="ECO:0000256" key="14">
    <source>
        <dbReference type="ARBA" id="ARBA00023264"/>
    </source>
</evidence>
<comment type="similarity">
    <text evidence="4 16">Belongs to the CDP-alcohol phosphatidyltransferase class-I family.</text>
</comment>
<dbReference type="PROSITE" id="PS00379">
    <property type="entry name" value="CDP_ALCOHOL_P_TRANSF"/>
    <property type="match status" value="1"/>
</dbReference>
<feature type="transmembrane region" description="Helical" evidence="17">
    <location>
        <begin position="54"/>
        <end position="74"/>
    </location>
</feature>
<evidence type="ECO:0000256" key="12">
    <source>
        <dbReference type="ARBA" id="ARBA00023136"/>
    </source>
</evidence>
<keyword evidence="10 17" id="KW-1133">Transmembrane helix</keyword>
<dbReference type="eggNOG" id="COG0558">
    <property type="taxonomic scope" value="Bacteria"/>
</dbReference>
<evidence type="ECO:0000313" key="18">
    <source>
        <dbReference type="EMBL" id="HAE94394.1"/>
    </source>
</evidence>
<feature type="transmembrane region" description="Helical" evidence="17">
    <location>
        <begin position="181"/>
        <end position="203"/>
    </location>
</feature>
<evidence type="ECO:0000256" key="1">
    <source>
        <dbReference type="ARBA" id="ARBA00004141"/>
    </source>
</evidence>
<evidence type="ECO:0000256" key="15">
    <source>
        <dbReference type="ARBA" id="ARBA00048586"/>
    </source>
</evidence>
<feature type="transmembrane region" description="Helical" evidence="17">
    <location>
        <begin position="151"/>
        <end position="169"/>
    </location>
</feature>
<keyword evidence="12 17" id="KW-0472">Membrane</keyword>
<protein>
    <recommendedName>
        <fullName evidence="6">CDP-diacylglycerol--glycerol-3-phosphate 3-phosphatidyltransferase</fullName>
        <ecNumber evidence="5">2.7.8.5</ecNumber>
    </recommendedName>
</protein>
<dbReference type="InterPro" id="IPR000462">
    <property type="entry name" value="CDP-OH_P_trans"/>
</dbReference>
<organism evidence="19 20">
    <name type="scientific">Hyphomonas atlantica</name>
    <dbReference type="NCBI Taxonomy" id="1280948"/>
    <lineage>
        <taxon>Bacteria</taxon>
        <taxon>Pseudomonadati</taxon>
        <taxon>Pseudomonadota</taxon>
        <taxon>Alphaproteobacteria</taxon>
        <taxon>Hyphomonadales</taxon>
        <taxon>Hyphomonadaceae</taxon>
        <taxon>Hyphomonas</taxon>
    </lineage>
</organism>
<dbReference type="InterPro" id="IPR043130">
    <property type="entry name" value="CDP-OH_PTrfase_TM_dom"/>
</dbReference>
<dbReference type="PANTHER" id="PTHR14269">
    <property type="entry name" value="CDP-DIACYLGLYCEROL--GLYCEROL-3-PHOSPHATE 3-PHOSPHATIDYLTRANSFERASE-RELATED"/>
    <property type="match status" value="1"/>
</dbReference>
<dbReference type="InterPro" id="IPR048254">
    <property type="entry name" value="CDP_ALCOHOL_P_TRANSF_CS"/>
</dbReference>
<dbReference type="OrthoDB" id="9796672at2"/>
<dbReference type="PANTHER" id="PTHR14269:SF62">
    <property type="entry name" value="CDP-DIACYLGLYCEROL--GLYCEROL-3-PHOSPHATE 3-PHOSPHATIDYLTRANSFERASE 1, CHLOROPLASTIC"/>
    <property type="match status" value="1"/>
</dbReference>
<keyword evidence="14" id="KW-1208">Phospholipid metabolism</keyword>
<sequence length="218" mass="23799">MTFKWLPNALTIARCVFAGFVLVGFWQAGSLDLTLTGLSPEELSRRATLQQLWYQFAFLAFLAGAITDFLDGWLARKLEAHSRFGVWLDPIADKLLIAAALFGLALEFRSWLIYVPAAMIIARDVFMTWFRATPRGRSAIVPSNLAKWKTGFEFAAIIGLMLPLATLRPSLDGDVATGSDVLAIVAIVTVVGLLWVAAALSWWTAGQYMKAAGSGSPD</sequence>